<evidence type="ECO:0000313" key="1">
    <source>
        <dbReference type="EMBL" id="KAJ1123872.1"/>
    </source>
</evidence>
<organism evidence="1 2">
    <name type="scientific">Pleurodeles waltl</name>
    <name type="common">Iberian ribbed newt</name>
    <dbReference type="NCBI Taxonomy" id="8319"/>
    <lineage>
        <taxon>Eukaryota</taxon>
        <taxon>Metazoa</taxon>
        <taxon>Chordata</taxon>
        <taxon>Craniata</taxon>
        <taxon>Vertebrata</taxon>
        <taxon>Euteleostomi</taxon>
        <taxon>Amphibia</taxon>
        <taxon>Batrachia</taxon>
        <taxon>Caudata</taxon>
        <taxon>Salamandroidea</taxon>
        <taxon>Salamandridae</taxon>
        <taxon>Pleurodelinae</taxon>
        <taxon>Pleurodeles</taxon>
    </lineage>
</organism>
<comment type="caution">
    <text evidence="1">The sequence shown here is derived from an EMBL/GenBank/DDBJ whole genome shotgun (WGS) entry which is preliminary data.</text>
</comment>
<sequence length="332" mass="35034">MTCAVFTSTALVVSESLARAIPIKALVEFDSFLVSKKSVVLDSGFCSLRVPGSLRTGCALPTSMMSEGALWDLSLSSLAPVPFLAPVCGCSGAEQGGQRGLFGRDPRAQRGFCGMGGRHGRESWDNAPSCPPLSLSPSPAYWLSALHWLHHQFSSSSPSFPATSYLPAAAAATAAGAGADVLSRLSGVAARVLPPAAAASSESHILISSPPRRDPLGMTCIALLHQNERQFEIKVNAEAAEGRIATHQVQQCIAERDARQTLSSNQTLLLGVAARLPTVCAETSYNLVVFRLLIDVAPVNKMNRAAGDPSRRARYILFPSGLWRIAVAALGL</sequence>
<evidence type="ECO:0000313" key="2">
    <source>
        <dbReference type="Proteomes" id="UP001066276"/>
    </source>
</evidence>
<dbReference type="AlphaFoldDB" id="A0AAV7P9D6"/>
<protein>
    <submittedName>
        <fullName evidence="1">Uncharacterized protein</fullName>
    </submittedName>
</protein>
<proteinExistence type="predicted"/>
<reference evidence="1" key="1">
    <citation type="journal article" date="2022" name="bioRxiv">
        <title>Sequencing and chromosome-scale assembly of the giantPleurodeles waltlgenome.</title>
        <authorList>
            <person name="Brown T."/>
            <person name="Elewa A."/>
            <person name="Iarovenko S."/>
            <person name="Subramanian E."/>
            <person name="Araus A.J."/>
            <person name="Petzold A."/>
            <person name="Susuki M."/>
            <person name="Suzuki K.-i.T."/>
            <person name="Hayashi T."/>
            <person name="Toyoda A."/>
            <person name="Oliveira C."/>
            <person name="Osipova E."/>
            <person name="Leigh N.D."/>
            <person name="Simon A."/>
            <person name="Yun M.H."/>
        </authorList>
    </citation>
    <scope>NUCLEOTIDE SEQUENCE</scope>
    <source>
        <strain evidence="1">20211129_DDA</strain>
        <tissue evidence="1">Liver</tissue>
    </source>
</reference>
<dbReference type="Proteomes" id="UP001066276">
    <property type="component" value="Chromosome 7"/>
</dbReference>
<keyword evidence="2" id="KW-1185">Reference proteome</keyword>
<accession>A0AAV7P9D6</accession>
<dbReference type="EMBL" id="JANPWB010000011">
    <property type="protein sequence ID" value="KAJ1123872.1"/>
    <property type="molecule type" value="Genomic_DNA"/>
</dbReference>
<gene>
    <name evidence="1" type="ORF">NDU88_002339</name>
</gene>
<name>A0AAV7P9D6_PLEWA</name>